<evidence type="ECO:0000313" key="3">
    <source>
        <dbReference type="Proteomes" id="UP001500420"/>
    </source>
</evidence>
<feature type="transmembrane region" description="Helical" evidence="1">
    <location>
        <begin position="30"/>
        <end position="49"/>
    </location>
</feature>
<reference evidence="2 3" key="1">
    <citation type="journal article" date="2019" name="Int. J. Syst. Evol. Microbiol.">
        <title>The Global Catalogue of Microorganisms (GCM) 10K type strain sequencing project: providing services to taxonomists for standard genome sequencing and annotation.</title>
        <authorList>
            <consortium name="The Broad Institute Genomics Platform"/>
            <consortium name="The Broad Institute Genome Sequencing Center for Infectious Disease"/>
            <person name="Wu L."/>
            <person name="Ma J."/>
        </authorList>
    </citation>
    <scope>NUCLEOTIDE SEQUENCE [LARGE SCALE GENOMIC DNA]</scope>
    <source>
        <strain evidence="2 3">JCM 16328</strain>
    </source>
</reference>
<feature type="transmembrane region" description="Helical" evidence="1">
    <location>
        <begin position="154"/>
        <end position="171"/>
    </location>
</feature>
<keyword evidence="1" id="KW-1133">Transmembrane helix</keyword>
<dbReference type="Proteomes" id="UP001500420">
    <property type="component" value="Unassembled WGS sequence"/>
</dbReference>
<evidence type="ECO:0000313" key="2">
    <source>
        <dbReference type="EMBL" id="GAA0681471.1"/>
    </source>
</evidence>
<organism evidence="2 3">
    <name type="scientific">Natronoarchaeum mannanilyticum</name>
    <dbReference type="NCBI Taxonomy" id="926360"/>
    <lineage>
        <taxon>Archaea</taxon>
        <taxon>Methanobacteriati</taxon>
        <taxon>Methanobacteriota</taxon>
        <taxon>Stenosarchaea group</taxon>
        <taxon>Halobacteria</taxon>
        <taxon>Halobacteriales</taxon>
        <taxon>Natronoarchaeaceae</taxon>
    </lineage>
</organism>
<dbReference type="RefSeq" id="WP_343775413.1">
    <property type="nucleotide sequence ID" value="NZ_BAAADV010000008.1"/>
</dbReference>
<proteinExistence type="predicted"/>
<keyword evidence="1" id="KW-0812">Transmembrane</keyword>
<accession>A0AAV3TD50</accession>
<evidence type="ECO:0000256" key="1">
    <source>
        <dbReference type="SAM" id="Phobius"/>
    </source>
</evidence>
<sequence>MSGTPSASGRDWARDLRDALVYPLTSDLRLLSAAVATVLTYVVLVLSSFPQFSIQVLTNDPTDVVYAVTALTREVYLSTGWLGIGLVAAYAVLTGVATINALALVRRARRTGASTIVGVLPGVLAAGCASCGAGVLGALGFVGAMAALPFDGNLLRVGGIALLLFFLGRAGDPQTCSIDGGGDT</sequence>
<feature type="transmembrane region" description="Helical" evidence="1">
    <location>
        <begin position="117"/>
        <end position="148"/>
    </location>
</feature>
<dbReference type="AlphaFoldDB" id="A0AAV3TD50"/>
<dbReference type="EMBL" id="BAAADV010000008">
    <property type="protein sequence ID" value="GAA0681471.1"/>
    <property type="molecule type" value="Genomic_DNA"/>
</dbReference>
<gene>
    <name evidence="2" type="ORF">GCM10009020_33120</name>
</gene>
<name>A0AAV3TD50_9EURY</name>
<keyword evidence="1" id="KW-0472">Membrane</keyword>
<protein>
    <submittedName>
        <fullName evidence="2">Uncharacterized protein</fullName>
    </submittedName>
</protein>
<comment type="caution">
    <text evidence="2">The sequence shown here is derived from an EMBL/GenBank/DDBJ whole genome shotgun (WGS) entry which is preliminary data.</text>
</comment>
<feature type="transmembrane region" description="Helical" evidence="1">
    <location>
        <begin position="81"/>
        <end position="105"/>
    </location>
</feature>
<keyword evidence="3" id="KW-1185">Reference proteome</keyword>